<dbReference type="InterPro" id="IPR001574">
    <property type="entry name" value="Ribosome_inactivat_prot"/>
</dbReference>
<name>A0A5P1FF53_ASPOF</name>
<dbReference type="InterPro" id="IPR036041">
    <property type="entry name" value="Ribosome-inact_prot_sf"/>
</dbReference>
<evidence type="ECO:0000256" key="6">
    <source>
        <dbReference type="ARBA" id="ARBA00022821"/>
    </source>
</evidence>
<dbReference type="Proteomes" id="UP000243459">
    <property type="component" value="Chromosome 3"/>
</dbReference>
<dbReference type="GO" id="GO:0090729">
    <property type="term" value="F:toxin activity"/>
    <property type="evidence" value="ECO:0007669"/>
    <property type="project" value="UniProtKB-KW"/>
</dbReference>
<dbReference type="PANTHER" id="PTHR33453">
    <property type="match status" value="1"/>
</dbReference>
<evidence type="ECO:0000313" key="10">
    <source>
        <dbReference type="Proteomes" id="UP000243459"/>
    </source>
</evidence>
<keyword evidence="10" id="KW-1185">Reference proteome</keyword>
<dbReference type="AlphaFoldDB" id="A0A5P1FF53"/>
<evidence type="ECO:0000256" key="8">
    <source>
        <dbReference type="RuleBase" id="RU004915"/>
    </source>
</evidence>
<evidence type="ECO:0000256" key="3">
    <source>
        <dbReference type="ARBA" id="ARBA00012001"/>
    </source>
</evidence>
<dbReference type="PANTHER" id="PTHR33453:SF9">
    <property type="entry name" value="ALBUMIN B-32"/>
    <property type="match status" value="1"/>
</dbReference>
<dbReference type="EC" id="3.2.2.22" evidence="3 8"/>
<evidence type="ECO:0000313" key="9">
    <source>
        <dbReference type="EMBL" id="ONK76684.1"/>
    </source>
</evidence>
<dbReference type="GO" id="GO:0017148">
    <property type="term" value="P:negative regulation of translation"/>
    <property type="evidence" value="ECO:0007669"/>
    <property type="project" value="UniProtKB-KW"/>
</dbReference>
<proteinExistence type="inferred from homology"/>
<evidence type="ECO:0000256" key="5">
    <source>
        <dbReference type="ARBA" id="ARBA00022801"/>
    </source>
</evidence>
<protein>
    <recommendedName>
        <fullName evidence="3 8">rRNA N-glycosylase</fullName>
        <ecNumber evidence="3 8">3.2.2.22</ecNumber>
    </recommendedName>
</protein>
<gene>
    <name evidence="9" type="ORF">A4U43_C03F31020</name>
</gene>
<dbReference type="InterPro" id="IPR016138">
    <property type="entry name" value="Ribosome_inactivat_prot_sub1"/>
</dbReference>
<dbReference type="EMBL" id="CM007383">
    <property type="protein sequence ID" value="ONK76684.1"/>
    <property type="molecule type" value="Genomic_DNA"/>
</dbReference>
<evidence type="ECO:0000256" key="2">
    <source>
        <dbReference type="ARBA" id="ARBA00008544"/>
    </source>
</evidence>
<comment type="catalytic activity">
    <reaction evidence="1 8">
        <text>Endohydrolysis of the N-glycosidic bond at one specific adenosine on the 28S rRNA.</text>
        <dbReference type="EC" id="3.2.2.22"/>
    </reaction>
</comment>
<keyword evidence="6 8" id="KW-0611">Plant defense</keyword>
<accession>A0A5P1FF53</accession>
<dbReference type="Gramene" id="ONK76684">
    <property type="protein sequence ID" value="ONK76684"/>
    <property type="gene ID" value="A4U43_C03F31020"/>
</dbReference>
<keyword evidence="4 8" id="KW-0800">Toxin</keyword>
<dbReference type="Pfam" id="PF00161">
    <property type="entry name" value="RIP"/>
    <property type="match status" value="1"/>
</dbReference>
<dbReference type="SUPFAM" id="SSF56371">
    <property type="entry name" value="Ribosome inactivating proteins (RIP)"/>
    <property type="match status" value="1"/>
</dbReference>
<dbReference type="OrthoDB" id="618095at2759"/>
<evidence type="ECO:0000256" key="7">
    <source>
        <dbReference type="ARBA" id="ARBA00023193"/>
    </source>
</evidence>
<keyword evidence="7 8" id="KW-0652">Protein synthesis inhibitor</keyword>
<dbReference type="GO" id="GO:0006952">
    <property type="term" value="P:defense response"/>
    <property type="evidence" value="ECO:0007669"/>
    <property type="project" value="UniProtKB-KW"/>
</dbReference>
<reference evidence="10" key="1">
    <citation type="journal article" date="2017" name="Nat. Commun.">
        <title>The asparagus genome sheds light on the origin and evolution of a young Y chromosome.</title>
        <authorList>
            <person name="Harkess A."/>
            <person name="Zhou J."/>
            <person name="Xu C."/>
            <person name="Bowers J.E."/>
            <person name="Van der Hulst R."/>
            <person name="Ayyampalayam S."/>
            <person name="Mercati F."/>
            <person name="Riccardi P."/>
            <person name="McKain M.R."/>
            <person name="Kakrana A."/>
            <person name="Tang H."/>
            <person name="Ray J."/>
            <person name="Groenendijk J."/>
            <person name="Arikit S."/>
            <person name="Mathioni S.M."/>
            <person name="Nakano M."/>
            <person name="Shan H."/>
            <person name="Telgmann-Rauber A."/>
            <person name="Kanno A."/>
            <person name="Yue Z."/>
            <person name="Chen H."/>
            <person name="Li W."/>
            <person name="Chen Y."/>
            <person name="Xu X."/>
            <person name="Zhang Y."/>
            <person name="Luo S."/>
            <person name="Chen H."/>
            <person name="Gao J."/>
            <person name="Mao Z."/>
            <person name="Pires J.C."/>
            <person name="Luo M."/>
            <person name="Kudrna D."/>
            <person name="Wing R.A."/>
            <person name="Meyers B.C."/>
            <person name="Yi K."/>
            <person name="Kong H."/>
            <person name="Lavrijsen P."/>
            <person name="Sunseri F."/>
            <person name="Falavigna A."/>
            <person name="Ye Y."/>
            <person name="Leebens-Mack J.H."/>
            <person name="Chen G."/>
        </authorList>
    </citation>
    <scope>NUCLEOTIDE SEQUENCE [LARGE SCALE GENOMIC DNA]</scope>
    <source>
        <strain evidence="10">cv. DH0086</strain>
    </source>
</reference>
<evidence type="ECO:0000256" key="1">
    <source>
        <dbReference type="ARBA" id="ARBA00000237"/>
    </source>
</evidence>
<dbReference type="Gene3D" id="4.10.470.10">
    <property type="entry name" value="Ricin (A Subunit), domain 2"/>
    <property type="match status" value="1"/>
</dbReference>
<dbReference type="Gene3D" id="3.40.420.10">
    <property type="entry name" value="Ricin (A subunit), domain 1"/>
    <property type="match status" value="1"/>
</dbReference>
<sequence>MQANEIKSIEISLSKDLTAANYVSKIERMRQDLAETWTRNRPVCTTVLDEKDPDFVKKLTWYDIVLVFNDEKGKVTKVRLRIRRDQLYFQGFRVNDAGKWFELGDKHLIDKDSTLLGIGHNYTALLRAAGFDATGGLTEVTLGREKLISAAQWLANPPNVKKRAEALLIVIVMFCESTRFVPISSYLRRTWQQSLKAPEWLEKLVHRWGELSGCVLFYDANPTYKWVPQKIVVEGPAPDFKPVEVVAQTVNELVVYLGILQRDPKTIVPPKP</sequence>
<dbReference type="GO" id="GO:0030598">
    <property type="term" value="F:rRNA N-glycosylase activity"/>
    <property type="evidence" value="ECO:0007669"/>
    <property type="project" value="UniProtKB-EC"/>
</dbReference>
<evidence type="ECO:0000256" key="4">
    <source>
        <dbReference type="ARBA" id="ARBA00022656"/>
    </source>
</evidence>
<dbReference type="OMA" id="VMFCEST"/>
<comment type="similarity">
    <text evidence="2">Belongs to the ribosome-inactivating protein family. Type 1 RIP subfamily.</text>
</comment>
<organism evidence="9 10">
    <name type="scientific">Asparagus officinalis</name>
    <name type="common">Garden asparagus</name>
    <dbReference type="NCBI Taxonomy" id="4686"/>
    <lineage>
        <taxon>Eukaryota</taxon>
        <taxon>Viridiplantae</taxon>
        <taxon>Streptophyta</taxon>
        <taxon>Embryophyta</taxon>
        <taxon>Tracheophyta</taxon>
        <taxon>Spermatophyta</taxon>
        <taxon>Magnoliopsida</taxon>
        <taxon>Liliopsida</taxon>
        <taxon>Asparagales</taxon>
        <taxon>Asparagaceae</taxon>
        <taxon>Asparagoideae</taxon>
        <taxon>Asparagus</taxon>
    </lineage>
</organism>
<keyword evidence="5 8" id="KW-0378">Hydrolase</keyword>
<dbReference type="InterPro" id="IPR016139">
    <property type="entry name" value="Ribosome_inactivat_prot_sub2"/>
</dbReference>